<evidence type="ECO:0000259" key="2">
    <source>
        <dbReference type="SMART" id="SM00858"/>
    </source>
</evidence>
<gene>
    <name evidence="3" type="ORF">ACFOZ4_07720</name>
</gene>
<keyword evidence="1" id="KW-0472">Membrane</keyword>
<dbReference type="InterPro" id="IPR013974">
    <property type="entry name" value="SAF"/>
</dbReference>
<dbReference type="RefSeq" id="WP_253757801.1">
    <property type="nucleotide sequence ID" value="NZ_JAMZDZ010000001.1"/>
</dbReference>
<reference evidence="4" key="1">
    <citation type="journal article" date="2019" name="Int. J. Syst. Evol. Microbiol.">
        <title>The Global Catalogue of Microorganisms (GCM) 10K type strain sequencing project: providing services to taxonomists for standard genome sequencing and annotation.</title>
        <authorList>
            <consortium name="The Broad Institute Genomics Platform"/>
            <consortium name="The Broad Institute Genome Sequencing Center for Infectious Disease"/>
            <person name="Wu L."/>
            <person name="Ma J."/>
        </authorList>
    </citation>
    <scope>NUCLEOTIDE SEQUENCE [LARGE SCALE GENOMIC DNA]</scope>
    <source>
        <strain evidence="4">CGMCC 4.7289</strain>
    </source>
</reference>
<keyword evidence="4" id="KW-1185">Reference proteome</keyword>
<dbReference type="SMART" id="SM00858">
    <property type="entry name" value="SAF"/>
    <property type="match status" value="1"/>
</dbReference>
<organism evidence="3 4">
    <name type="scientific">Hamadaea flava</name>
    <dbReference type="NCBI Taxonomy" id="1742688"/>
    <lineage>
        <taxon>Bacteria</taxon>
        <taxon>Bacillati</taxon>
        <taxon>Actinomycetota</taxon>
        <taxon>Actinomycetes</taxon>
        <taxon>Micromonosporales</taxon>
        <taxon>Micromonosporaceae</taxon>
        <taxon>Hamadaea</taxon>
    </lineage>
</organism>
<proteinExistence type="predicted"/>
<evidence type="ECO:0000313" key="3">
    <source>
        <dbReference type="EMBL" id="MFC4130488.1"/>
    </source>
</evidence>
<keyword evidence="1" id="KW-1133">Transmembrane helix</keyword>
<feature type="domain" description="SAF" evidence="2">
    <location>
        <begin position="54"/>
        <end position="117"/>
    </location>
</feature>
<dbReference type="Pfam" id="PF08666">
    <property type="entry name" value="SAF"/>
    <property type="match status" value="1"/>
</dbReference>
<evidence type="ECO:0000313" key="4">
    <source>
        <dbReference type="Proteomes" id="UP001595816"/>
    </source>
</evidence>
<sequence length="220" mass="22476">MSTVATGKPPAPPLAVPRLAPRRRSLLQGALALLLIIAGALTAGYVVQRIGATHDYLAVARPVGAGAEITAPDLVIVRVNSALGLRPIPAGQARDVVGKHAVMALVPGTLLTLDQLTDDAIPGPGKQLVGLLLKEDRMPATRVRIGASAVLVVIPDKTALSAQNTPELVPPRTIAARVTDVKPGHTEGETLVNVEVATADAPTVAAMAADDRIALALTGA</sequence>
<name>A0ABV8LJP0_9ACTN</name>
<evidence type="ECO:0000256" key="1">
    <source>
        <dbReference type="SAM" id="Phobius"/>
    </source>
</evidence>
<feature type="transmembrane region" description="Helical" evidence="1">
    <location>
        <begin position="26"/>
        <end position="47"/>
    </location>
</feature>
<keyword evidence="1" id="KW-0812">Transmembrane</keyword>
<dbReference type="CDD" id="cd11614">
    <property type="entry name" value="SAF_CpaB_FlgA_like"/>
    <property type="match status" value="1"/>
</dbReference>
<dbReference type="Proteomes" id="UP001595816">
    <property type="component" value="Unassembled WGS sequence"/>
</dbReference>
<accession>A0ABV8LJP0</accession>
<comment type="caution">
    <text evidence="3">The sequence shown here is derived from an EMBL/GenBank/DDBJ whole genome shotgun (WGS) entry which is preliminary data.</text>
</comment>
<dbReference type="EMBL" id="JBHSAY010000005">
    <property type="protein sequence ID" value="MFC4130488.1"/>
    <property type="molecule type" value="Genomic_DNA"/>
</dbReference>
<protein>
    <submittedName>
        <fullName evidence="3">SAF domain-containing protein</fullName>
    </submittedName>
</protein>